<dbReference type="Proteomes" id="UP001589836">
    <property type="component" value="Unassembled WGS sequence"/>
</dbReference>
<dbReference type="SMART" id="SM00914">
    <property type="entry name" value="IDEAL"/>
    <property type="match status" value="1"/>
</dbReference>
<name>A0ABV6LPI0_9BACI</name>
<evidence type="ECO:0000259" key="1">
    <source>
        <dbReference type="SMART" id="SM00914"/>
    </source>
</evidence>
<dbReference type="InterPro" id="IPR014957">
    <property type="entry name" value="IDEAL_dom"/>
</dbReference>
<feature type="domain" description="IDEAL" evidence="1">
    <location>
        <begin position="107"/>
        <end position="143"/>
    </location>
</feature>
<reference evidence="2 3" key="1">
    <citation type="submission" date="2024-09" db="EMBL/GenBank/DDBJ databases">
        <authorList>
            <person name="Sun Q."/>
            <person name="Mori K."/>
        </authorList>
    </citation>
    <scope>NUCLEOTIDE SEQUENCE [LARGE SCALE GENOMIC DNA]</scope>
    <source>
        <strain evidence="2 3">NCAIM B.02529</strain>
    </source>
</reference>
<dbReference type="EMBL" id="JBHLTP010000010">
    <property type="protein sequence ID" value="MFC0524295.1"/>
    <property type="molecule type" value="Genomic_DNA"/>
</dbReference>
<proteinExistence type="predicted"/>
<dbReference type="InterPro" id="IPR027393">
    <property type="entry name" value="Virus_scaffolding_prot_C"/>
</dbReference>
<evidence type="ECO:0000313" key="2">
    <source>
        <dbReference type="EMBL" id="MFC0524295.1"/>
    </source>
</evidence>
<evidence type="ECO:0000313" key="3">
    <source>
        <dbReference type="Proteomes" id="UP001589836"/>
    </source>
</evidence>
<organism evidence="2 3">
    <name type="scientific">Pontibacillus salicampi</name>
    <dbReference type="NCBI Taxonomy" id="1449801"/>
    <lineage>
        <taxon>Bacteria</taxon>
        <taxon>Bacillati</taxon>
        <taxon>Bacillota</taxon>
        <taxon>Bacilli</taxon>
        <taxon>Bacillales</taxon>
        <taxon>Bacillaceae</taxon>
        <taxon>Pontibacillus</taxon>
    </lineage>
</organism>
<comment type="caution">
    <text evidence="2">The sequence shown here is derived from an EMBL/GenBank/DDBJ whole genome shotgun (WGS) entry which is preliminary data.</text>
</comment>
<protein>
    <submittedName>
        <fullName evidence="2">IDEAL domain-containing protein</fullName>
    </submittedName>
</protein>
<sequence>MLSVRMLKPFYVKHEATCIRIMLAYQYFSIHFGDDLYQFVPIEGREIVVDRKTKKITNVNDVLVFQKGKHMMQISIQELLDLPDFVTHVHSIASRYLDRKRGNNMKTIDKIIYDLERENAIRLIDKALDQQDEPAFIELSSYLNQNFS</sequence>
<accession>A0ABV6LPI0</accession>
<keyword evidence="3" id="KW-1185">Reference proteome</keyword>
<dbReference type="Gene3D" id="4.10.810.10">
    <property type="entry name" value="Virus Scaffolding Protein, Chain A"/>
    <property type="match status" value="1"/>
</dbReference>
<dbReference type="RefSeq" id="WP_377348125.1">
    <property type="nucleotide sequence ID" value="NZ_JBHLTP010000010.1"/>
</dbReference>
<gene>
    <name evidence="2" type="ORF">ACFFGV_12030</name>
</gene>
<dbReference type="Pfam" id="PF08858">
    <property type="entry name" value="IDEAL"/>
    <property type="match status" value="1"/>
</dbReference>